<dbReference type="OrthoDB" id="9758509at2"/>
<dbReference type="SMART" id="SM01008">
    <property type="entry name" value="Ald_Xan_dh_C"/>
    <property type="match status" value="1"/>
</dbReference>
<dbReference type="InterPro" id="IPR037165">
    <property type="entry name" value="AldOxase/xan_DH_Mopterin-bd_sf"/>
</dbReference>
<dbReference type="SUPFAM" id="SSF54665">
    <property type="entry name" value="CO dehydrogenase molybdoprotein N-domain-like"/>
    <property type="match status" value="1"/>
</dbReference>
<reference evidence="7" key="1">
    <citation type="journal article" date="2019" name="J. Bacteriol.">
        <title>A Mutagenic Screen Identifies a TonB-Dependent Receptor Required for the Lanthanide Metal Switch in the Type I Methanotroph 'Methylotuvimicrobium buryatense' 5GB1C.</title>
        <authorList>
            <person name="Groom J.D."/>
            <person name="Ford S.M."/>
            <person name="Pesesky M.W."/>
            <person name="Lidstrom M.E."/>
        </authorList>
    </citation>
    <scope>NUCLEOTIDE SEQUENCE [LARGE SCALE GENOMIC DNA]</scope>
    <source>
        <strain evidence="7">5GB1C</strain>
    </source>
</reference>
<dbReference type="InterPro" id="IPR046867">
    <property type="entry name" value="AldOxase/xan_DH_MoCoBD2"/>
</dbReference>
<comment type="cofactor">
    <cofactor evidence="4">
        <name>Mo-molybdopterin cytosine dinucleotide</name>
        <dbReference type="ChEBI" id="CHEBI:71308"/>
    </cofactor>
</comment>
<dbReference type="InterPro" id="IPR016208">
    <property type="entry name" value="Ald_Oxase/xanthine_DH-like"/>
</dbReference>
<dbReference type="KEGG" id="mbur:EQU24_13445"/>
<dbReference type="FunFam" id="3.30.365.10:FF:000001">
    <property type="entry name" value="Xanthine dehydrogenase oxidase"/>
    <property type="match status" value="1"/>
</dbReference>
<keyword evidence="7" id="KW-1185">Reference proteome</keyword>
<protein>
    <submittedName>
        <fullName evidence="6">Xanthine dehydrogenase</fullName>
    </submittedName>
</protein>
<dbReference type="InterPro" id="IPR000674">
    <property type="entry name" value="Ald_Oxase/Xan_DH_a/b"/>
</dbReference>
<dbReference type="GO" id="GO:0005506">
    <property type="term" value="F:iron ion binding"/>
    <property type="evidence" value="ECO:0007669"/>
    <property type="project" value="InterPro"/>
</dbReference>
<dbReference type="PANTHER" id="PTHR11908">
    <property type="entry name" value="XANTHINE DEHYDROGENASE"/>
    <property type="match status" value="1"/>
</dbReference>
<dbReference type="InterPro" id="IPR008274">
    <property type="entry name" value="AldOxase/xan_DH_MoCoBD1"/>
</dbReference>
<sequence length="751" mass="81443">MHANDLELHAQGRSTFVDDIAPPAGLLHAFPVVSTIAHGLIASIDFSEALACSGVAAIMTAADIPGDNNIGNVETEEVLFAEQTVMYQGQPIALVVAESEHEARHAAARIKVDYRELPAVFDAREAHRQGLHIAPPRIFSLGDIEQAWQTCDVIVEGKTQSGAQEHVYLETQTALVYPLENGGLRVVSATQSPGMVQRVIARVLKLTMTQVEVDVLRLGGGFGGKEEQATAWAAIAALAASRLQRPVKIRLSRSDDMRWTGKRHPYDADFKIGLDRSGKILAYDVNFYQNAGAVADLSLAILERTLFHACNSYFIPNVRASAVSCRTNLPPNTAFRGFGGPQAMFVLEAAIFKAAAALQIDAAEIQRLNLMQEGQAFPYGMPAIECRAGLCWERLQENLALSRRQQAINDFNASHRLEKKALALMPICFGISFTATFLNQAGALVHIYADGSVGVSCGAVEMGQGVKQKIGNIVASTFSIDRERVKVESTNTSRIANMSPTAASVGADLNGQATLLACRQILQGLKRVAAGLLDIEAKADKIVIEQERVYFNGQPTAIGWNQLISEAYLSRTALSAHAHYATPGVYFDRSKEQGRPFAYHVYGCAAVEVTVDCLRGIYRIDEVAIVHDGGKSLAPEVDLGQVEGGLMQGLGWMTIEDIRHDSQGRLLNDTLTAYKIPDIHFAPEINVEFVAKDNPAAILHSKAVGEPPFMYGIGVYFALIKAIQAFNPAFEPEFTAPMTPEKVLLALYAES</sequence>
<dbReference type="RefSeq" id="WP_017839005.1">
    <property type="nucleotide sequence ID" value="NZ_CP035467.1"/>
</dbReference>
<dbReference type="Pfam" id="PF01315">
    <property type="entry name" value="Ald_Xan_dh_C"/>
    <property type="match status" value="1"/>
</dbReference>
<feature type="domain" description="Aldehyde oxidase/xanthine dehydrogenase a/b hammerhead" evidence="5">
    <location>
        <begin position="11"/>
        <end position="118"/>
    </location>
</feature>
<dbReference type="FunFam" id="3.90.1170.50:FF:000001">
    <property type="entry name" value="Aldehyde oxidase 1"/>
    <property type="match status" value="1"/>
</dbReference>
<dbReference type="PANTHER" id="PTHR11908:SF132">
    <property type="entry name" value="ALDEHYDE OXIDASE 1-RELATED"/>
    <property type="match status" value="1"/>
</dbReference>
<dbReference type="InterPro" id="IPR036856">
    <property type="entry name" value="Ald_Oxase/Xan_DH_a/b_sf"/>
</dbReference>
<dbReference type="Gene3D" id="3.90.1170.50">
    <property type="entry name" value="Aldehyde oxidase/xanthine dehydrogenase, a/b hammerhead"/>
    <property type="match status" value="1"/>
</dbReference>
<organism evidence="6 7">
    <name type="scientific">Methylotuvimicrobium buryatense</name>
    <name type="common">Methylomicrobium buryatense</name>
    <dbReference type="NCBI Taxonomy" id="95641"/>
    <lineage>
        <taxon>Bacteria</taxon>
        <taxon>Pseudomonadati</taxon>
        <taxon>Pseudomonadota</taxon>
        <taxon>Gammaproteobacteria</taxon>
        <taxon>Methylococcales</taxon>
        <taxon>Methylococcaceae</taxon>
        <taxon>Methylotuvimicrobium</taxon>
    </lineage>
</organism>
<evidence type="ECO:0000313" key="6">
    <source>
        <dbReference type="EMBL" id="QCW83126.1"/>
    </source>
</evidence>
<dbReference type="Pfam" id="PF20256">
    <property type="entry name" value="MoCoBD_2"/>
    <property type="match status" value="1"/>
</dbReference>
<dbReference type="GO" id="GO:0016491">
    <property type="term" value="F:oxidoreductase activity"/>
    <property type="evidence" value="ECO:0007669"/>
    <property type="project" value="UniProtKB-KW"/>
</dbReference>
<dbReference type="STRING" id="675511.GCA_000341735_00358"/>
<dbReference type="SUPFAM" id="SSF56003">
    <property type="entry name" value="Molybdenum cofactor-binding domain"/>
    <property type="match status" value="1"/>
</dbReference>
<dbReference type="EMBL" id="CP035467">
    <property type="protein sequence ID" value="QCW83126.1"/>
    <property type="molecule type" value="Genomic_DNA"/>
</dbReference>
<dbReference type="Proteomes" id="UP000305881">
    <property type="component" value="Chromosome"/>
</dbReference>
<dbReference type="Pfam" id="PF02738">
    <property type="entry name" value="MoCoBD_1"/>
    <property type="match status" value="1"/>
</dbReference>
<evidence type="ECO:0000313" key="7">
    <source>
        <dbReference type="Proteomes" id="UP000305881"/>
    </source>
</evidence>
<evidence type="ECO:0000259" key="5">
    <source>
        <dbReference type="SMART" id="SM01008"/>
    </source>
</evidence>
<gene>
    <name evidence="6" type="ORF">EQU24_13445</name>
</gene>
<evidence type="ECO:0000256" key="1">
    <source>
        <dbReference type="ARBA" id="ARBA00006849"/>
    </source>
</evidence>
<keyword evidence="3" id="KW-0560">Oxidoreductase</keyword>
<comment type="similarity">
    <text evidence="1">Belongs to the xanthine dehydrogenase family.</text>
</comment>
<evidence type="ECO:0000256" key="4">
    <source>
        <dbReference type="ARBA" id="ARBA00053029"/>
    </source>
</evidence>
<accession>A0A4P9UTZ6</accession>
<evidence type="ECO:0000256" key="3">
    <source>
        <dbReference type="ARBA" id="ARBA00023002"/>
    </source>
</evidence>
<proteinExistence type="inferred from homology"/>
<name>A0A4P9UTZ6_METBY</name>
<dbReference type="Gene3D" id="3.30.365.10">
    <property type="entry name" value="Aldehyde oxidase/xanthine dehydrogenase, molybdopterin binding domain"/>
    <property type="match status" value="4"/>
</dbReference>
<keyword evidence="2" id="KW-0500">Molybdenum</keyword>
<evidence type="ECO:0000256" key="2">
    <source>
        <dbReference type="ARBA" id="ARBA00022505"/>
    </source>
</evidence>
<dbReference type="AlphaFoldDB" id="A0A4P9UTZ6"/>